<dbReference type="Proteomes" id="UP000653358">
    <property type="component" value="Unassembled WGS sequence"/>
</dbReference>
<dbReference type="CDD" id="cd10434">
    <property type="entry name" value="GIY-YIG_UvrC_Cho"/>
    <property type="match status" value="1"/>
</dbReference>
<feature type="domain" description="UVR" evidence="9">
    <location>
        <begin position="203"/>
        <end position="238"/>
    </location>
</feature>
<keyword evidence="8" id="KW-0175">Coiled coil</keyword>
<dbReference type="SUPFAM" id="SSF46600">
    <property type="entry name" value="C-terminal UvrC-binding domain of UvrB"/>
    <property type="match status" value="1"/>
</dbReference>
<keyword evidence="1 7" id="KW-0963">Cytoplasm</keyword>
<accession>A0ABR6WLU2</accession>
<dbReference type="HAMAP" id="MF_00203">
    <property type="entry name" value="UvrC"/>
    <property type="match status" value="1"/>
</dbReference>
<dbReference type="Gene3D" id="1.10.150.20">
    <property type="entry name" value="5' to 3' exonuclease, C-terminal subdomain"/>
    <property type="match status" value="1"/>
</dbReference>
<evidence type="ECO:0000259" key="11">
    <source>
        <dbReference type="PROSITE" id="PS50165"/>
    </source>
</evidence>
<evidence type="ECO:0000256" key="4">
    <source>
        <dbReference type="ARBA" id="ARBA00022881"/>
    </source>
</evidence>
<dbReference type="RefSeq" id="WP_148604428.1">
    <property type="nucleotide sequence ID" value="NZ_RXYB01000014.1"/>
</dbReference>
<dbReference type="Gene3D" id="3.30.420.340">
    <property type="entry name" value="UvrC, RNAse H endonuclease domain"/>
    <property type="match status" value="1"/>
</dbReference>
<protein>
    <recommendedName>
        <fullName evidence="7">UvrABC system protein C</fullName>
        <shortName evidence="7">Protein UvrC</shortName>
    </recommendedName>
    <alternativeName>
        <fullName evidence="7">Excinuclease ABC subunit C</fullName>
    </alternativeName>
</protein>
<evidence type="ECO:0000256" key="1">
    <source>
        <dbReference type="ARBA" id="ARBA00022490"/>
    </source>
</evidence>
<comment type="subcellular location">
    <subcellularLocation>
        <location evidence="7">Cytoplasm</location>
    </subcellularLocation>
</comment>
<evidence type="ECO:0000256" key="3">
    <source>
        <dbReference type="ARBA" id="ARBA00022769"/>
    </source>
</evidence>
<dbReference type="Gene3D" id="3.40.1440.10">
    <property type="entry name" value="GIY-YIG endonuclease"/>
    <property type="match status" value="1"/>
</dbReference>
<sequence length="610" mass="69951">MYDKDKLKELPQSPGIYMMKNNQGEIIYVGKAINLRNRVRQYFHSPHNLTSKTAVLVSHIETIETIVTDSEMEALILECNLIKNHMPRYNILLKDDKSYPWIRVTINEDYPRIMMTREYKKDGSKYFGPFTSAFAVKNTIEAILKIYPLKTCNRQVVFGKKIGRPCLNFHIGQCQAPCRGNVSMEKYGQDIQSILDILNGRHPNLIKILKDKMNSAAMRQNYEEAAMLRDQISGIEHIVEKQKIISNTKQDQDFIAMAMADDMGCVQVFHVREGKLMGRDHFFLEGIAEVKLSEIMESFVKQYYSSCGFIPREIILREAMEDEKTIEQWLSLTAGKKIELHIPQRGKKIKMLEMVAENADLALKQHLLEKRQKEERSKSRLEGLADLLELEKIPKRIEAYDISNISGTNNVGGMVVFEDGKLNRKACRRFKIKSVEGQNDYASMQEMVFRRMERAMKVQETNTFLPLPEIMMIDGGLGHVAAVESIVSLYPVSIAVCGLVKDDHHRLRGIFYKGSEVALKKATPLGVFLFEVSEEVHRYTLGYHQVLRNKEMLASRLEEIPGIGKKRRATLMAHFGNINNIKNANMEEIMAIPGMSEKTAQAISEYFHQD</sequence>
<dbReference type="SMART" id="SM00465">
    <property type="entry name" value="GIYc"/>
    <property type="match status" value="1"/>
</dbReference>
<dbReference type="Pfam" id="PF01541">
    <property type="entry name" value="GIY-YIG"/>
    <property type="match status" value="1"/>
</dbReference>
<evidence type="ECO:0000259" key="10">
    <source>
        <dbReference type="PROSITE" id="PS50164"/>
    </source>
</evidence>
<dbReference type="Gene3D" id="4.10.860.10">
    <property type="entry name" value="UVR domain"/>
    <property type="match status" value="1"/>
</dbReference>
<keyword evidence="3 7" id="KW-0228">DNA excision</keyword>
<proteinExistence type="inferred from homology"/>
<dbReference type="InterPro" id="IPR004791">
    <property type="entry name" value="UvrC"/>
</dbReference>
<evidence type="ECO:0000256" key="7">
    <source>
        <dbReference type="HAMAP-Rule" id="MF_00203"/>
    </source>
</evidence>
<dbReference type="InterPro" id="IPR036876">
    <property type="entry name" value="UVR_dom_sf"/>
</dbReference>
<dbReference type="InterPro" id="IPR035901">
    <property type="entry name" value="GIY-YIG_endonuc_sf"/>
</dbReference>
<gene>
    <name evidence="7 12" type="primary">uvrC</name>
    <name evidence="12" type="ORF">GH807_08560</name>
</gene>
<reference evidence="12 13" key="1">
    <citation type="journal article" date="2020" name="mSystems">
        <title>Defining Genomic and Predicted Metabolic Features of the Acetobacterium Genus.</title>
        <authorList>
            <person name="Ross D.E."/>
            <person name="Marshall C.W."/>
            <person name="Gulliver D."/>
            <person name="May H.D."/>
            <person name="Norman R.S."/>
        </authorList>
    </citation>
    <scope>NUCLEOTIDE SEQUENCE [LARGE SCALE GENOMIC DNA]</scope>
    <source>
        <strain evidence="12 13">DSM 9173</strain>
    </source>
</reference>
<dbReference type="InterPro" id="IPR047296">
    <property type="entry name" value="GIY-YIG_UvrC_Cho"/>
</dbReference>
<evidence type="ECO:0000256" key="8">
    <source>
        <dbReference type="SAM" id="Coils"/>
    </source>
</evidence>
<dbReference type="Pfam" id="PF02151">
    <property type="entry name" value="UVR"/>
    <property type="match status" value="1"/>
</dbReference>
<dbReference type="EMBL" id="WJBB01000008">
    <property type="protein sequence ID" value="MBC3797097.1"/>
    <property type="molecule type" value="Genomic_DNA"/>
</dbReference>
<dbReference type="InterPro" id="IPR000305">
    <property type="entry name" value="GIY-YIG_endonuc"/>
</dbReference>
<comment type="similarity">
    <text evidence="7">Belongs to the UvrC family.</text>
</comment>
<dbReference type="Pfam" id="PF22920">
    <property type="entry name" value="UvrC_RNaseH"/>
    <property type="match status" value="1"/>
</dbReference>
<evidence type="ECO:0000256" key="2">
    <source>
        <dbReference type="ARBA" id="ARBA00022763"/>
    </source>
</evidence>
<keyword evidence="5 7" id="KW-0234">DNA repair</keyword>
<feature type="domain" description="UvrC family homology region profile" evidence="11">
    <location>
        <begin position="254"/>
        <end position="487"/>
    </location>
</feature>
<feature type="coiled-coil region" evidence="8">
    <location>
        <begin position="356"/>
        <end position="391"/>
    </location>
</feature>
<comment type="caution">
    <text evidence="12">The sequence shown here is derived from an EMBL/GenBank/DDBJ whole genome shotgun (WGS) entry which is preliminary data.</text>
</comment>
<dbReference type="NCBIfam" id="TIGR00194">
    <property type="entry name" value="uvrC"/>
    <property type="match status" value="1"/>
</dbReference>
<dbReference type="PROSITE" id="PS50165">
    <property type="entry name" value="UVRC"/>
    <property type="match status" value="1"/>
</dbReference>
<dbReference type="InterPro" id="IPR001162">
    <property type="entry name" value="UvrC_RNase_H_dom"/>
</dbReference>
<dbReference type="NCBIfam" id="NF001824">
    <property type="entry name" value="PRK00558.1-5"/>
    <property type="match status" value="1"/>
</dbReference>
<dbReference type="Pfam" id="PF14520">
    <property type="entry name" value="HHH_5"/>
    <property type="match status" value="1"/>
</dbReference>
<evidence type="ECO:0000313" key="13">
    <source>
        <dbReference type="Proteomes" id="UP000653358"/>
    </source>
</evidence>
<evidence type="ECO:0000259" key="9">
    <source>
        <dbReference type="PROSITE" id="PS50151"/>
    </source>
</evidence>
<comment type="subunit">
    <text evidence="7">Interacts with UvrB in an incision complex.</text>
</comment>
<dbReference type="InterPro" id="IPR038476">
    <property type="entry name" value="UvrC_RNase_H_dom_sf"/>
</dbReference>
<evidence type="ECO:0000256" key="5">
    <source>
        <dbReference type="ARBA" id="ARBA00023204"/>
    </source>
</evidence>
<evidence type="ECO:0000313" key="12">
    <source>
        <dbReference type="EMBL" id="MBC3797097.1"/>
    </source>
</evidence>
<feature type="domain" description="GIY-YIG" evidence="10">
    <location>
        <begin position="12"/>
        <end position="91"/>
    </location>
</feature>
<keyword evidence="13" id="KW-1185">Reference proteome</keyword>
<dbReference type="SUPFAM" id="SSF47781">
    <property type="entry name" value="RuvA domain 2-like"/>
    <property type="match status" value="1"/>
</dbReference>
<dbReference type="InterPro" id="IPR010994">
    <property type="entry name" value="RuvA_2-like"/>
</dbReference>
<dbReference type="InterPro" id="IPR003583">
    <property type="entry name" value="Hlx-hairpin-Hlx_DNA-bd_motif"/>
</dbReference>
<keyword evidence="4 7" id="KW-0267">Excision nuclease</keyword>
<dbReference type="SUPFAM" id="SSF82771">
    <property type="entry name" value="GIY-YIG endonuclease"/>
    <property type="match status" value="1"/>
</dbReference>
<organism evidence="12 13">
    <name type="scientific">Acetobacterium tundrae</name>
    <dbReference type="NCBI Taxonomy" id="132932"/>
    <lineage>
        <taxon>Bacteria</taxon>
        <taxon>Bacillati</taxon>
        <taxon>Bacillota</taxon>
        <taxon>Clostridia</taxon>
        <taxon>Eubacteriales</taxon>
        <taxon>Eubacteriaceae</taxon>
        <taxon>Acetobacterium</taxon>
    </lineage>
</organism>
<name>A0ABR6WLU2_9FIRM</name>
<dbReference type="Pfam" id="PF08459">
    <property type="entry name" value="UvrC_RNaseH_dom"/>
    <property type="match status" value="1"/>
</dbReference>
<dbReference type="InterPro" id="IPR050066">
    <property type="entry name" value="UvrABC_protein_C"/>
</dbReference>
<comment type="function">
    <text evidence="7">The UvrABC repair system catalyzes the recognition and processing of DNA lesions. UvrC both incises the 5' and 3' sides of the lesion. The N-terminal half is responsible for the 3' incision and the C-terminal half is responsible for the 5' incision.</text>
</comment>
<keyword evidence="2 7" id="KW-0227">DNA damage</keyword>
<dbReference type="PANTHER" id="PTHR30562:SF1">
    <property type="entry name" value="UVRABC SYSTEM PROTEIN C"/>
    <property type="match status" value="1"/>
</dbReference>
<keyword evidence="6 7" id="KW-0742">SOS response</keyword>
<dbReference type="PANTHER" id="PTHR30562">
    <property type="entry name" value="UVRC/OXIDOREDUCTASE"/>
    <property type="match status" value="1"/>
</dbReference>
<dbReference type="PROSITE" id="PS50164">
    <property type="entry name" value="GIY_YIG"/>
    <property type="match status" value="1"/>
</dbReference>
<dbReference type="InterPro" id="IPR001943">
    <property type="entry name" value="UVR_dom"/>
</dbReference>
<dbReference type="PROSITE" id="PS50151">
    <property type="entry name" value="UVR"/>
    <property type="match status" value="1"/>
</dbReference>
<dbReference type="SMART" id="SM00278">
    <property type="entry name" value="HhH1"/>
    <property type="match status" value="2"/>
</dbReference>
<evidence type="ECO:0000256" key="6">
    <source>
        <dbReference type="ARBA" id="ARBA00023236"/>
    </source>
</evidence>